<keyword evidence="1" id="KW-0812">Transmembrane</keyword>
<gene>
    <name evidence="2" type="ORF">ACFOPQ_03175</name>
</gene>
<keyword evidence="1" id="KW-0472">Membrane</keyword>
<sequence>MAIDLGRDEEAEVKRLPLLVFFMLTCGFLGAHLLFVDLPPGRALLGMVSISILLLWVYGEALKCRDPAEGDRFLWQTFMPVGLLLLGFLLGSYWRWWR</sequence>
<evidence type="ECO:0000313" key="2">
    <source>
        <dbReference type="EMBL" id="MFC3859766.1"/>
    </source>
</evidence>
<keyword evidence="3" id="KW-1185">Reference proteome</keyword>
<keyword evidence="1" id="KW-1133">Transmembrane helix</keyword>
<evidence type="ECO:0000313" key="3">
    <source>
        <dbReference type="Proteomes" id="UP001595748"/>
    </source>
</evidence>
<accession>A0ABV8A5H2</accession>
<dbReference type="EMBL" id="JBHRZF010000028">
    <property type="protein sequence ID" value="MFC3859766.1"/>
    <property type="molecule type" value="Genomic_DNA"/>
</dbReference>
<feature type="transmembrane region" description="Helical" evidence="1">
    <location>
        <begin position="41"/>
        <end position="61"/>
    </location>
</feature>
<evidence type="ECO:0000256" key="1">
    <source>
        <dbReference type="SAM" id="Phobius"/>
    </source>
</evidence>
<dbReference type="RefSeq" id="WP_380075927.1">
    <property type="nucleotide sequence ID" value="NZ_JBHRZF010000028.1"/>
</dbReference>
<proteinExistence type="predicted"/>
<comment type="caution">
    <text evidence="2">The sequence shown here is derived from an EMBL/GenBank/DDBJ whole genome shotgun (WGS) entry which is preliminary data.</text>
</comment>
<protein>
    <submittedName>
        <fullName evidence="2">Uncharacterized protein</fullName>
    </submittedName>
</protein>
<feature type="transmembrane region" description="Helical" evidence="1">
    <location>
        <begin position="73"/>
        <end position="94"/>
    </location>
</feature>
<feature type="transmembrane region" description="Helical" evidence="1">
    <location>
        <begin position="16"/>
        <end position="35"/>
    </location>
</feature>
<reference evidence="3" key="1">
    <citation type="journal article" date="2019" name="Int. J. Syst. Evol. Microbiol.">
        <title>The Global Catalogue of Microorganisms (GCM) 10K type strain sequencing project: providing services to taxonomists for standard genome sequencing and annotation.</title>
        <authorList>
            <consortium name="The Broad Institute Genomics Platform"/>
            <consortium name="The Broad Institute Genome Sequencing Center for Infectious Disease"/>
            <person name="Wu L."/>
            <person name="Ma J."/>
        </authorList>
    </citation>
    <scope>NUCLEOTIDE SEQUENCE [LARGE SCALE GENOMIC DNA]</scope>
    <source>
        <strain evidence="3">CCTCC AB 2013263</strain>
    </source>
</reference>
<name>A0ABV8A5H2_9DEIO</name>
<organism evidence="2 3">
    <name type="scientific">Deinococcus antarcticus</name>
    <dbReference type="NCBI Taxonomy" id="1298767"/>
    <lineage>
        <taxon>Bacteria</taxon>
        <taxon>Thermotogati</taxon>
        <taxon>Deinococcota</taxon>
        <taxon>Deinococci</taxon>
        <taxon>Deinococcales</taxon>
        <taxon>Deinococcaceae</taxon>
        <taxon>Deinococcus</taxon>
    </lineage>
</organism>
<dbReference type="Proteomes" id="UP001595748">
    <property type="component" value="Unassembled WGS sequence"/>
</dbReference>